<dbReference type="InterPro" id="IPR022148">
    <property type="entry name" value="CopG_antitoxin"/>
</dbReference>
<evidence type="ECO:0000313" key="2">
    <source>
        <dbReference type="Proteomes" id="UP000178851"/>
    </source>
</evidence>
<dbReference type="Pfam" id="PF12441">
    <property type="entry name" value="CopG_antitoxin"/>
    <property type="match status" value="1"/>
</dbReference>
<organism evidence="1 2">
    <name type="scientific">Candidatus Woesebacteria bacterium RIFCSPHIGHO2_01_FULL_39_28</name>
    <dbReference type="NCBI Taxonomy" id="1802496"/>
    <lineage>
        <taxon>Bacteria</taxon>
        <taxon>Candidatus Woeseibacteriota</taxon>
    </lineage>
</organism>
<reference evidence="1 2" key="1">
    <citation type="journal article" date="2016" name="Nat. Commun.">
        <title>Thousands of microbial genomes shed light on interconnected biogeochemical processes in an aquifer system.</title>
        <authorList>
            <person name="Anantharaman K."/>
            <person name="Brown C.T."/>
            <person name="Hug L.A."/>
            <person name="Sharon I."/>
            <person name="Castelle C.J."/>
            <person name="Probst A.J."/>
            <person name="Thomas B.C."/>
            <person name="Singh A."/>
            <person name="Wilkins M.J."/>
            <person name="Karaoz U."/>
            <person name="Brodie E.L."/>
            <person name="Williams K.H."/>
            <person name="Hubbard S.S."/>
            <person name="Banfield J.F."/>
        </authorList>
    </citation>
    <scope>NUCLEOTIDE SEQUENCE [LARGE SCALE GENOMIC DNA]</scope>
</reference>
<dbReference type="AlphaFoldDB" id="A0A1F7YL44"/>
<dbReference type="Proteomes" id="UP000178851">
    <property type="component" value="Unassembled WGS sequence"/>
</dbReference>
<dbReference type="EMBL" id="MGGI01000001">
    <property type="protein sequence ID" value="OGM27997.1"/>
    <property type="molecule type" value="Genomic_DNA"/>
</dbReference>
<evidence type="ECO:0008006" key="3">
    <source>
        <dbReference type="Google" id="ProtNLM"/>
    </source>
</evidence>
<sequence>MSKKLKTIPKFKDEDEERDFWAKADTSQYFDYSKFRGVKFTNLKPSTETISLRLPKSLLGDIKIAANQRAVPYQSLIKIYLDQAVRLDQQNLTNKA</sequence>
<accession>A0A1F7YL44</accession>
<evidence type="ECO:0000313" key="1">
    <source>
        <dbReference type="EMBL" id="OGM27997.1"/>
    </source>
</evidence>
<comment type="caution">
    <text evidence="1">The sequence shown here is derived from an EMBL/GenBank/DDBJ whole genome shotgun (WGS) entry which is preliminary data.</text>
</comment>
<name>A0A1F7YL44_9BACT</name>
<protein>
    <recommendedName>
        <fullName evidence="3">CopG family transcriptional regulator</fullName>
    </recommendedName>
</protein>
<gene>
    <name evidence="1" type="ORF">A2627_00440</name>
</gene>
<proteinExistence type="predicted"/>